<dbReference type="GO" id="GO:0005524">
    <property type="term" value="F:ATP binding"/>
    <property type="evidence" value="ECO:0007669"/>
    <property type="project" value="UniProtKB-KW"/>
</dbReference>
<dbReference type="PANTHER" id="PTHR43071:SF1">
    <property type="entry name" value="2-AMINO-4-HYDROXY-6-HYDROXYMETHYLDIHYDROPTERIDINE PYROPHOSPHOKINASE"/>
    <property type="match status" value="1"/>
</dbReference>
<dbReference type="RefSeq" id="WP_100276743.1">
    <property type="nucleotide sequence ID" value="NZ_CP018799.1"/>
</dbReference>
<keyword evidence="8" id="KW-0067">ATP-binding</keyword>
<dbReference type="EMBL" id="CP018799">
    <property type="protein sequence ID" value="ATX78777.1"/>
    <property type="molecule type" value="Genomic_DNA"/>
</dbReference>
<comment type="function">
    <text evidence="10">Catalyzes the transfer of pyrophosphate from adenosine triphosphate (ATP) to 6-hydroxymethyl-7,8-dihydropterin, an enzymatic step in folate biosynthesis pathway.</text>
</comment>
<evidence type="ECO:0000259" key="13">
    <source>
        <dbReference type="Pfam" id="PF01288"/>
    </source>
</evidence>
<accession>A0A2K8KVF9</accession>
<comment type="similarity">
    <text evidence="2">Belongs to the HPPK family.</text>
</comment>
<protein>
    <recommendedName>
        <fullName evidence="4">2-amino-4-hydroxy-6-hydroxymethyldihydropteridine pyrophosphokinase</fullName>
        <ecNumber evidence="3">2.7.6.3</ecNumber>
    </recommendedName>
    <alternativeName>
        <fullName evidence="11">6-hydroxymethyl-7,8-dihydropterin pyrophosphokinase</fullName>
    </alternativeName>
    <alternativeName>
        <fullName evidence="12">7,8-dihydro-6-hydroxymethylpterin-pyrophosphokinase</fullName>
    </alternativeName>
</protein>
<keyword evidence="9" id="KW-0289">Folate biosynthesis</keyword>
<dbReference type="InterPro" id="IPR035907">
    <property type="entry name" value="Hppk_sf"/>
</dbReference>
<comment type="pathway">
    <text evidence="1">Cofactor biosynthesis; tetrahydrofolate biosynthesis; 2-amino-4-hydroxy-6-hydroxymethyl-7,8-dihydropteridine diphosphate from 7,8-dihydroneopterin triphosphate: step 4/4.</text>
</comment>
<evidence type="ECO:0000256" key="9">
    <source>
        <dbReference type="ARBA" id="ARBA00022909"/>
    </source>
</evidence>
<name>A0A2K8KVF9_MARES</name>
<dbReference type="GO" id="GO:0046656">
    <property type="term" value="P:folic acid biosynthetic process"/>
    <property type="evidence" value="ECO:0007669"/>
    <property type="project" value="UniProtKB-KW"/>
</dbReference>
<evidence type="ECO:0000256" key="1">
    <source>
        <dbReference type="ARBA" id="ARBA00005051"/>
    </source>
</evidence>
<dbReference type="AlphaFoldDB" id="A0A2K8KVF9"/>
<evidence type="ECO:0000256" key="5">
    <source>
        <dbReference type="ARBA" id="ARBA00022679"/>
    </source>
</evidence>
<evidence type="ECO:0000256" key="8">
    <source>
        <dbReference type="ARBA" id="ARBA00022840"/>
    </source>
</evidence>
<dbReference type="GO" id="GO:0003848">
    <property type="term" value="F:2-amino-4-hydroxy-6-hydroxymethyldihydropteridine diphosphokinase activity"/>
    <property type="evidence" value="ECO:0007669"/>
    <property type="project" value="UniProtKB-EC"/>
</dbReference>
<dbReference type="CDD" id="cd00483">
    <property type="entry name" value="HPPK"/>
    <property type="match status" value="1"/>
</dbReference>
<dbReference type="UniPathway" id="UPA00077">
    <property type="reaction ID" value="UER00155"/>
</dbReference>
<dbReference type="EC" id="2.7.6.3" evidence="3"/>
<dbReference type="NCBIfam" id="TIGR01498">
    <property type="entry name" value="folK"/>
    <property type="match status" value="1"/>
</dbReference>
<evidence type="ECO:0000256" key="12">
    <source>
        <dbReference type="ARBA" id="ARBA00033413"/>
    </source>
</evidence>
<reference evidence="14 15" key="1">
    <citation type="submission" date="2016-12" db="EMBL/GenBank/DDBJ databases">
        <title>Isolation and genomic insights into novel planktonic Zetaproteobacteria from stratified waters of the Chesapeake Bay.</title>
        <authorList>
            <person name="McAllister S.M."/>
            <person name="Kato S."/>
            <person name="Chan C.S."/>
            <person name="Chiu B.K."/>
            <person name="Field E.K."/>
        </authorList>
    </citation>
    <scope>NUCLEOTIDE SEQUENCE [LARGE SCALE GENOMIC DNA]</scope>
    <source>
        <strain evidence="14 15">CP-5</strain>
    </source>
</reference>
<evidence type="ECO:0000256" key="2">
    <source>
        <dbReference type="ARBA" id="ARBA00005810"/>
    </source>
</evidence>
<keyword evidence="6" id="KW-0547">Nucleotide-binding</keyword>
<dbReference type="Gene3D" id="3.30.70.560">
    <property type="entry name" value="7,8-Dihydro-6-hydroxymethylpterin-pyrophosphokinase HPPK"/>
    <property type="match status" value="1"/>
</dbReference>
<evidence type="ECO:0000256" key="4">
    <source>
        <dbReference type="ARBA" id="ARBA00016218"/>
    </source>
</evidence>
<dbReference type="GO" id="GO:0046654">
    <property type="term" value="P:tetrahydrofolate biosynthetic process"/>
    <property type="evidence" value="ECO:0007669"/>
    <property type="project" value="UniProtKB-UniPathway"/>
</dbReference>
<dbReference type="Proteomes" id="UP000231701">
    <property type="component" value="Chromosome"/>
</dbReference>
<evidence type="ECO:0000256" key="10">
    <source>
        <dbReference type="ARBA" id="ARBA00029409"/>
    </source>
</evidence>
<organism evidence="14 15">
    <name type="scientific">Mariprofundus aestuarium</name>
    <dbReference type="NCBI Taxonomy" id="1921086"/>
    <lineage>
        <taxon>Bacteria</taxon>
        <taxon>Pseudomonadati</taxon>
        <taxon>Pseudomonadota</taxon>
        <taxon>Candidatius Mariprofundia</taxon>
        <taxon>Mariprofundales</taxon>
        <taxon>Mariprofundaceae</taxon>
        <taxon>Mariprofundus</taxon>
    </lineage>
</organism>
<dbReference type="SUPFAM" id="SSF55083">
    <property type="entry name" value="6-hydroxymethyl-7,8-dihydropterin pyrophosphokinase, HPPK"/>
    <property type="match status" value="1"/>
</dbReference>
<sequence>MSEVLIGMGSNINPEFHLQKAAAALRCEFDAVCFSSVYRSEAVGMQGADFLNACCRFESELSPDRIKARLKELEDAQGRDRSEGSWKSRTLDLDVLMYDGEVLDDELYRYAHAYVPAAELVAVKSPGDMTGSVTLMELRL</sequence>
<keyword evidence="5 14" id="KW-0808">Transferase</keyword>
<evidence type="ECO:0000313" key="14">
    <source>
        <dbReference type="EMBL" id="ATX78777.1"/>
    </source>
</evidence>
<evidence type="ECO:0000313" key="15">
    <source>
        <dbReference type="Proteomes" id="UP000231701"/>
    </source>
</evidence>
<keyword evidence="7 14" id="KW-0418">Kinase</keyword>
<evidence type="ECO:0000256" key="7">
    <source>
        <dbReference type="ARBA" id="ARBA00022777"/>
    </source>
</evidence>
<dbReference type="OrthoDB" id="9790168at2"/>
<proteinExistence type="inferred from homology"/>
<dbReference type="PANTHER" id="PTHR43071">
    <property type="entry name" value="2-AMINO-4-HYDROXY-6-HYDROXYMETHYLDIHYDROPTERIDINE PYROPHOSPHOKINASE"/>
    <property type="match status" value="1"/>
</dbReference>
<evidence type="ECO:0000256" key="3">
    <source>
        <dbReference type="ARBA" id="ARBA00013253"/>
    </source>
</evidence>
<dbReference type="GO" id="GO:0016301">
    <property type="term" value="F:kinase activity"/>
    <property type="evidence" value="ECO:0007669"/>
    <property type="project" value="UniProtKB-KW"/>
</dbReference>
<evidence type="ECO:0000256" key="6">
    <source>
        <dbReference type="ARBA" id="ARBA00022741"/>
    </source>
</evidence>
<dbReference type="KEGG" id="maes:Ga0123461_0325"/>
<evidence type="ECO:0000256" key="11">
    <source>
        <dbReference type="ARBA" id="ARBA00029766"/>
    </source>
</evidence>
<dbReference type="Pfam" id="PF01288">
    <property type="entry name" value="HPPK"/>
    <property type="match status" value="1"/>
</dbReference>
<feature type="domain" description="7,8-dihydro-6-hydroxymethylpterin-pyrophosphokinase" evidence="13">
    <location>
        <begin position="6"/>
        <end position="120"/>
    </location>
</feature>
<keyword evidence="15" id="KW-1185">Reference proteome</keyword>
<gene>
    <name evidence="14" type="ORF">Ga0123461_0325</name>
</gene>
<dbReference type="InterPro" id="IPR000550">
    <property type="entry name" value="Hppk"/>
</dbReference>